<dbReference type="OrthoDB" id="1621957at2759"/>
<feature type="transmembrane region" description="Helical" evidence="1">
    <location>
        <begin position="767"/>
        <end position="786"/>
    </location>
</feature>
<dbReference type="PANTHER" id="PTHR31549">
    <property type="entry name" value="PROTEIN, PUTATIVE (DUF247)-RELATED-RELATED"/>
    <property type="match status" value="1"/>
</dbReference>
<dbReference type="InterPro" id="IPR004158">
    <property type="entry name" value="DUF247_pln"/>
</dbReference>
<accession>A0A2P5CUI0</accession>
<sequence>MEVKHEPDHSTNFSWASSENQRQSTNHSFRCTHLESCGSIIVKDFEQEGPLWMLTCYGHWKSAPCDIVGDISYEELRAAAYDDDRRGSSLLSIVVRERKLVNSKLIEFENLCNSHAVPPNPAPANQNAFPGFLAKTDTFPGTGPDAFSWISQGSGVFDFIQPGTSLNVGSGWRFILVYGDVVVLLISELLKPVEPMFLRPPAKVTAPSNKVSLETHSFVVSGQTPSAFFGFGTKHLTSERQDRSLQTQPNDNAGKAKDFVDTITGIFDKDDLDISISIFKVPNSLTQANTEAYVPKLVGLGAIHHLRPELQQMQMYKVMEAKRIHKGFQGLNFRKLIELLKQIVAPSVRASYNMYLEITDDDLACIMAVDGLFLFYLLCCYGIKKEALSEPSFLSQMVDSSERRLAQDTTLREAMMLENQIPIRVLKTILLIESSEFEIVSKAFPKILMGFCHFVSPFDILADYPRYKTLKHAHLLDLLYCLIVLKVSPKNDPQDEKEELRLLEELFEKVKSKTPVPKPATISRLEKEKVSSSAFSLAKSAVAASACSEEIVEQFINIAKDLAPLPLKKPIELVQSLRSLPWSELGSSVSSAVTTEPSEDETLIPTASELHKAGVVFVSQHITNHIKIHITSIKFDPNSLSFHLPLVKLSVNSEVIIRNLAAYEAMIKSETEPLILTRYVELMSGLIRTCEDVKVLKDHGIIKMESISDEQVVKLFNGMSKSVKSTNTKNIDEEIEGVTRYYNSLWKVSARKFINKGRSIAGNWCKVFAAVLLLLLMGFQAFCSVYECRRLSFKGNNSQGQHSLRVVSLRSYM</sequence>
<protein>
    <recommendedName>
        <fullName evidence="4">Transmembrane protein</fullName>
    </recommendedName>
</protein>
<name>A0A2P5CUI0_PARAD</name>
<keyword evidence="1" id="KW-0472">Membrane</keyword>
<proteinExistence type="predicted"/>
<evidence type="ECO:0000313" key="2">
    <source>
        <dbReference type="EMBL" id="PON64715.1"/>
    </source>
</evidence>
<gene>
    <name evidence="2" type="ORF">PanWU01x14_121900</name>
</gene>
<dbReference type="PANTHER" id="PTHR31549:SF300">
    <property type="match status" value="1"/>
</dbReference>
<dbReference type="STRING" id="3476.A0A2P5CUI0"/>
<keyword evidence="1" id="KW-1133">Transmembrane helix</keyword>
<dbReference type="Proteomes" id="UP000237105">
    <property type="component" value="Unassembled WGS sequence"/>
</dbReference>
<reference evidence="3" key="1">
    <citation type="submission" date="2016-06" db="EMBL/GenBank/DDBJ databases">
        <title>Parallel loss of symbiosis genes in relatives of nitrogen-fixing non-legume Parasponia.</title>
        <authorList>
            <person name="Van Velzen R."/>
            <person name="Holmer R."/>
            <person name="Bu F."/>
            <person name="Rutten L."/>
            <person name="Van Zeijl A."/>
            <person name="Liu W."/>
            <person name="Santuari L."/>
            <person name="Cao Q."/>
            <person name="Sharma T."/>
            <person name="Shen D."/>
            <person name="Roswanjaya Y."/>
            <person name="Wardhani T."/>
            <person name="Kalhor M.S."/>
            <person name="Jansen J."/>
            <person name="Van den Hoogen J."/>
            <person name="Gungor B."/>
            <person name="Hartog M."/>
            <person name="Hontelez J."/>
            <person name="Verver J."/>
            <person name="Yang W.-C."/>
            <person name="Schijlen E."/>
            <person name="Repin R."/>
            <person name="Schilthuizen M."/>
            <person name="Schranz E."/>
            <person name="Heidstra R."/>
            <person name="Miyata K."/>
            <person name="Fedorova E."/>
            <person name="Kohlen W."/>
            <person name="Bisseling T."/>
            <person name="Smit S."/>
            <person name="Geurts R."/>
        </authorList>
    </citation>
    <scope>NUCLEOTIDE SEQUENCE [LARGE SCALE GENOMIC DNA]</scope>
    <source>
        <strain evidence="3">cv. WU1-14</strain>
    </source>
</reference>
<comment type="caution">
    <text evidence="2">The sequence shown here is derived from an EMBL/GenBank/DDBJ whole genome shotgun (WGS) entry which is preliminary data.</text>
</comment>
<dbReference type="AlphaFoldDB" id="A0A2P5CUI0"/>
<evidence type="ECO:0008006" key="4">
    <source>
        <dbReference type="Google" id="ProtNLM"/>
    </source>
</evidence>
<evidence type="ECO:0000256" key="1">
    <source>
        <dbReference type="SAM" id="Phobius"/>
    </source>
</evidence>
<dbReference type="Pfam" id="PF03140">
    <property type="entry name" value="DUF247"/>
    <property type="match status" value="1"/>
</dbReference>
<keyword evidence="3" id="KW-1185">Reference proteome</keyword>
<keyword evidence="1" id="KW-0812">Transmembrane</keyword>
<evidence type="ECO:0000313" key="3">
    <source>
        <dbReference type="Proteomes" id="UP000237105"/>
    </source>
</evidence>
<dbReference type="EMBL" id="JXTB01000093">
    <property type="protein sequence ID" value="PON64715.1"/>
    <property type="molecule type" value="Genomic_DNA"/>
</dbReference>
<organism evidence="2 3">
    <name type="scientific">Parasponia andersonii</name>
    <name type="common">Sponia andersonii</name>
    <dbReference type="NCBI Taxonomy" id="3476"/>
    <lineage>
        <taxon>Eukaryota</taxon>
        <taxon>Viridiplantae</taxon>
        <taxon>Streptophyta</taxon>
        <taxon>Embryophyta</taxon>
        <taxon>Tracheophyta</taxon>
        <taxon>Spermatophyta</taxon>
        <taxon>Magnoliopsida</taxon>
        <taxon>eudicotyledons</taxon>
        <taxon>Gunneridae</taxon>
        <taxon>Pentapetalae</taxon>
        <taxon>rosids</taxon>
        <taxon>fabids</taxon>
        <taxon>Rosales</taxon>
        <taxon>Cannabaceae</taxon>
        <taxon>Parasponia</taxon>
    </lineage>
</organism>